<evidence type="ECO:0000313" key="5">
    <source>
        <dbReference type="EMBL" id="MEH7828590.1"/>
    </source>
</evidence>
<feature type="domain" description="HTH luxR-type" evidence="4">
    <location>
        <begin position="249"/>
        <end position="314"/>
    </location>
</feature>
<evidence type="ECO:0000259" key="4">
    <source>
        <dbReference type="PROSITE" id="PS50043"/>
    </source>
</evidence>
<dbReference type="RefSeq" id="WP_335422677.1">
    <property type="nucleotide sequence ID" value="NZ_JBALHR010000005.1"/>
</dbReference>
<dbReference type="InterPro" id="IPR016032">
    <property type="entry name" value="Sig_transdc_resp-reg_C-effctor"/>
</dbReference>
<evidence type="ECO:0000256" key="1">
    <source>
        <dbReference type="ARBA" id="ARBA00023015"/>
    </source>
</evidence>
<accession>A0ABU8BV70</accession>
<dbReference type="Gene3D" id="1.10.10.10">
    <property type="entry name" value="Winged helix-like DNA-binding domain superfamily/Winged helix DNA-binding domain"/>
    <property type="match status" value="1"/>
</dbReference>
<dbReference type="EMBL" id="JBALHR010000005">
    <property type="protein sequence ID" value="MEH7828590.1"/>
    <property type="molecule type" value="Genomic_DNA"/>
</dbReference>
<dbReference type="Pfam" id="PF00196">
    <property type="entry name" value="GerE"/>
    <property type="match status" value="1"/>
</dbReference>
<evidence type="ECO:0000313" key="6">
    <source>
        <dbReference type="Proteomes" id="UP001431963"/>
    </source>
</evidence>
<evidence type="ECO:0000256" key="3">
    <source>
        <dbReference type="ARBA" id="ARBA00023163"/>
    </source>
</evidence>
<dbReference type="InterPro" id="IPR036388">
    <property type="entry name" value="WH-like_DNA-bd_sf"/>
</dbReference>
<keyword evidence="2" id="KW-0238">DNA-binding</keyword>
<gene>
    <name evidence="5" type="ORF">V6590_10550</name>
</gene>
<sequence>MLAHQLSDLVLRLMASAMESSVTEHQGRMVEFLRDAIPFDAAWWGWSNLSGGRLTIVRSTTHALPRSFESAVRAVMHIDPFVRHGRSLPVFSMTQDLATAVVDPAYRSFAEAFRLQAILNGHCRLGAGSSFNFFMSLYRHQGAVFSQAEAADFRIILRHLEQSLSLSLRAEIRARAPQGGEAAVVDHEGQLVRASRGFLPALAAEGLAPRSRAAVLRRLGVGQGQWQGQGVVLKSEPYAEDLTVIRMERPGLWDLLAPQERRVAELVLSGLTMREIAASHRVSPHTVRNQLATIYRKTGAAGKMDLARRLGPSE</sequence>
<dbReference type="PANTHER" id="PTHR44688:SF16">
    <property type="entry name" value="DNA-BINDING TRANSCRIPTIONAL ACTIVATOR DEVR_DOSR"/>
    <property type="match status" value="1"/>
</dbReference>
<dbReference type="PRINTS" id="PR00038">
    <property type="entry name" value="HTHLUXR"/>
</dbReference>
<evidence type="ECO:0000256" key="2">
    <source>
        <dbReference type="ARBA" id="ARBA00023125"/>
    </source>
</evidence>
<name>A0ABU8BV70_9RHOB</name>
<reference evidence="5" key="1">
    <citation type="submission" date="2024-02" db="EMBL/GenBank/DDBJ databases">
        <title>Genome sequences of strain Gemmobacter sp. JM10B15.</title>
        <authorList>
            <person name="Zhang M."/>
        </authorList>
    </citation>
    <scope>NUCLEOTIDE SEQUENCE</scope>
    <source>
        <strain evidence="5">JM10B15</strain>
    </source>
</reference>
<dbReference type="PANTHER" id="PTHR44688">
    <property type="entry name" value="DNA-BINDING TRANSCRIPTIONAL ACTIVATOR DEVR_DOSR"/>
    <property type="match status" value="1"/>
</dbReference>
<dbReference type="PROSITE" id="PS50043">
    <property type="entry name" value="HTH_LUXR_2"/>
    <property type="match status" value="1"/>
</dbReference>
<keyword evidence="1" id="KW-0805">Transcription regulation</keyword>
<dbReference type="InterPro" id="IPR000792">
    <property type="entry name" value="Tscrpt_reg_LuxR_C"/>
</dbReference>
<dbReference type="Proteomes" id="UP001431963">
    <property type="component" value="Unassembled WGS sequence"/>
</dbReference>
<organism evidence="5 6">
    <name type="scientific">Gemmobacter denitrificans</name>
    <dbReference type="NCBI Taxonomy" id="3123040"/>
    <lineage>
        <taxon>Bacteria</taxon>
        <taxon>Pseudomonadati</taxon>
        <taxon>Pseudomonadota</taxon>
        <taxon>Alphaproteobacteria</taxon>
        <taxon>Rhodobacterales</taxon>
        <taxon>Paracoccaceae</taxon>
        <taxon>Gemmobacter</taxon>
    </lineage>
</organism>
<comment type="caution">
    <text evidence="5">The sequence shown here is derived from an EMBL/GenBank/DDBJ whole genome shotgun (WGS) entry which is preliminary data.</text>
</comment>
<keyword evidence="6" id="KW-1185">Reference proteome</keyword>
<proteinExistence type="predicted"/>
<dbReference type="SMART" id="SM00421">
    <property type="entry name" value="HTH_LUXR"/>
    <property type="match status" value="1"/>
</dbReference>
<dbReference type="SUPFAM" id="SSF46894">
    <property type="entry name" value="C-terminal effector domain of the bipartite response regulators"/>
    <property type="match status" value="1"/>
</dbReference>
<keyword evidence="3" id="KW-0804">Transcription</keyword>
<protein>
    <submittedName>
        <fullName evidence="5">Helix-turn-helix transcriptional regulator</fullName>
    </submittedName>
</protein>